<dbReference type="EMBL" id="JAOCIL010000001">
    <property type="protein sequence ID" value="MDH1436983.1"/>
    <property type="molecule type" value="Genomic_DNA"/>
</dbReference>
<dbReference type="CDD" id="cd18793">
    <property type="entry name" value="SF2_C_SNF"/>
    <property type="match status" value="1"/>
</dbReference>
<sequence length="1116" mass="129524">MSSLINFLSRFSNATLQRSLSYAKHIDRETIEFFEENDDVTMYAQIEGTDYYDTAITYNLKKDRLIDDDCTCPVGYNCKHAAALARLFFQEYRQEFQQRYTESQSPQGIAKRQRGDDQAQRWLNDFKRYLQQTEPEQSVKTNNYLIYLLDQSVSLKKLTVDVQKARRNKNGSIAGESYYTQYENITRKHLTLPEQKRQLFNQIYYYAKINSDERFYQSNLDISGILLEHFKSFIQSGDVYWKKKSHAALQWSEQGYNIEFRWEQGAKQQTEHLNIELVNGDIRLDLKSNPHIQILASHPPCYVDIQQNTVGQLYGEYTANLLYHFLQMPDLPSMLLPEFEKLTHQYSDVQNLPQPESIQHIDVLEGSPQPILRFGVLDTFDWKWIESVCAEIEFSYAGGRIKAGTSGDSFIGEQHGKMVRQLRDFVQEQQSIQRLQLLVESLKWVKDISSYYQQLKLDKQRLDSMVFAFYGDWTKQLIPINQIELMGWQIEHLENSPFNLQYVENLNISITESESQQDWFNIGATVQDSAGNSYDLLDALVALVKEQPDLLDPRTFSHLHDSQIFIVKTAVDQPDLALSARDIKPVLLHLQSILQQEERSIDRYDASQLLELQHNLGMTWQVSDRLQQFVQKFKQGYQQQLPTPQGFQGELRPYQQQGLGWLQFLRETQHGGILADDMGLGKTAQTLAHLLMEKQAGHLQDSPALIVAPTSLMHNWFKEAEKFTPELKVLLLQGPDRHQYFEQIPHYDIVLTTYPLLARDEEQLKQYEYHQLILDEAQNIKNPRAKAAQVVRQLKARHRLCLTGTPMENHLGELWALFYFLMPGFLYSQEIFNKKYRHPIEKRGDEQLRQKLVNRIKPFILRRLKTDVAKELPEKTTIEVNIDMNEQQSKLYEAVRATMQENIQKIVAEKGFKRSQIQILDALLKLRQVCCHPSLLKLDSVKIGQANSAKLEQLMDMVVPMVEEGRKILIFSQFTSMLELIEQQLHHAEIGYVKLTGKTKKRDEVITAFQSGQVPVFLISLKAGGVGLNLTAADTVIHYDPWWNPAAEDQASDRAWRIGQDKPVFVYKLITNKSIEEKILALQQNKAELAQSILSTDHEGEAKLTENDVMNLFEKF</sequence>
<feature type="domain" description="Helicase ATP-binding" evidence="5">
    <location>
        <begin position="663"/>
        <end position="824"/>
    </location>
</feature>
<organism evidence="7 8">
    <name type="scientific">Acinetobacter johnsonii</name>
    <dbReference type="NCBI Taxonomy" id="40214"/>
    <lineage>
        <taxon>Bacteria</taxon>
        <taxon>Pseudomonadati</taxon>
        <taxon>Pseudomonadota</taxon>
        <taxon>Gammaproteobacteria</taxon>
        <taxon>Moraxellales</taxon>
        <taxon>Moraxellaceae</taxon>
        <taxon>Acinetobacter</taxon>
    </lineage>
</organism>
<evidence type="ECO:0000259" key="6">
    <source>
        <dbReference type="PROSITE" id="PS51194"/>
    </source>
</evidence>
<dbReference type="GO" id="GO:0005524">
    <property type="term" value="F:ATP binding"/>
    <property type="evidence" value="ECO:0007669"/>
    <property type="project" value="InterPro"/>
</dbReference>
<dbReference type="CDD" id="cd18012">
    <property type="entry name" value="DEXQc_arch_SWI2_SNF2"/>
    <property type="match status" value="1"/>
</dbReference>
<gene>
    <name evidence="7" type="ORF">N5I27_00740</name>
</gene>
<dbReference type="SMART" id="SM00487">
    <property type="entry name" value="DEXDc"/>
    <property type="match status" value="1"/>
</dbReference>
<evidence type="ECO:0000256" key="1">
    <source>
        <dbReference type="ARBA" id="ARBA00022801"/>
    </source>
</evidence>
<dbReference type="Proteomes" id="UP001161567">
    <property type="component" value="Unassembled WGS sequence"/>
</dbReference>
<feature type="domain" description="Helicase C-terminal" evidence="6">
    <location>
        <begin position="953"/>
        <end position="1110"/>
    </location>
</feature>
<dbReference type="AlphaFoldDB" id="A0AA42QPG2"/>
<keyword evidence="3" id="KW-0479">Metal-binding</keyword>
<dbReference type="InterPro" id="IPR001650">
    <property type="entry name" value="Helicase_C-like"/>
</dbReference>
<protein>
    <submittedName>
        <fullName evidence="7">DEAD/DEAH box helicase</fullName>
    </submittedName>
</protein>
<dbReference type="GO" id="GO:0004386">
    <property type="term" value="F:helicase activity"/>
    <property type="evidence" value="ECO:0007669"/>
    <property type="project" value="UniProtKB-KW"/>
</dbReference>
<dbReference type="SUPFAM" id="SSF52540">
    <property type="entry name" value="P-loop containing nucleoside triphosphate hydrolases"/>
    <property type="match status" value="2"/>
</dbReference>
<dbReference type="PANTHER" id="PTHR10799">
    <property type="entry name" value="SNF2/RAD54 HELICASE FAMILY"/>
    <property type="match status" value="1"/>
</dbReference>
<dbReference type="Pfam" id="PF00271">
    <property type="entry name" value="Helicase_C"/>
    <property type="match status" value="1"/>
</dbReference>
<dbReference type="GO" id="GO:0016787">
    <property type="term" value="F:hydrolase activity"/>
    <property type="evidence" value="ECO:0007669"/>
    <property type="project" value="UniProtKB-KW"/>
</dbReference>
<keyword evidence="3" id="KW-0863">Zinc-finger</keyword>
<reference evidence="7" key="1">
    <citation type="submission" date="2022-09" db="EMBL/GenBank/DDBJ databases">
        <title>Intensive care unit water sources are persistently colonized with multi-drug resistant bacteria and are the site of extensive horizontal gene transfer of antibiotic resistance genes.</title>
        <authorList>
            <person name="Diorio-Toth L."/>
        </authorList>
    </citation>
    <scope>NUCLEOTIDE SEQUENCE</scope>
    <source>
        <strain evidence="7">GD03725</strain>
    </source>
</reference>
<keyword evidence="3" id="KW-0862">Zinc</keyword>
<dbReference type="SMART" id="SM00490">
    <property type="entry name" value="HELICc"/>
    <property type="match status" value="1"/>
</dbReference>
<evidence type="ECO:0000256" key="2">
    <source>
        <dbReference type="ARBA" id="ARBA00022806"/>
    </source>
</evidence>
<keyword evidence="2 7" id="KW-0067">ATP-binding</keyword>
<proteinExistence type="predicted"/>
<dbReference type="RefSeq" id="WP_279746290.1">
    <property type="nucleotide sequence ID" value="NZ_JAOCIL010000001.1"/>
</dbReference>
<name>A0AA42QPG2_ACIJO</name>
<evidence type="ECO:0000313" key="8">
    <source>
        <dbReference type="Proteomes" id="UP001161567"/>
    </source>
</evidence>
<dbReference type="PROSITE" id="PS51194">
    <property type="entry name" value="HELICASE_CTER"/>
    <property type="match status" value="1"/>
</dbReference>
<keyword evidence="2 7" id="KW-0347">Helicase</keyword>
<dbReference type="PROSITE" id="PS50966">
    <property type="entry name" value="ZF_SWIM"/>
    <property type="match status" value="1"/>
</dbReference>
<keyword evidence="2 7" id="KW-0547">Nucleotide-binding</keyword>
<comment type="caution">
    <text evidence="7">The sequence shown here is derived from an EMBL/GenBank/DDBJ whole genome shotgun (WGS) entry which is preliminary data.</text>
</comment>
<evidence type="ECO:0000256" key="3">
    <source>
        <dbReference type="PROSITE-ProRule" id="PRU00325"/>
    </source>
</evidence>
<dbReference type="InterPro" id="IPR049730">
    <property type="entry name" value="SNF2/RAD54-like_C"/>
</dbReference>
<dbReference type="InterPro" id="IPR007527">
    <property type="entry name" value="Znf_SWIM"/>
</dbReference>
<dbReference type="GO" id="GO:0008270">
    <property type="term" value="F:zinc ion binding"/>
    <property type="evidence" value="ECO:0007669"/>
    <property type="project" value="UniProtKB-KW"/>
</dbReference>
<dbReference type="PROSITE" id="PS51192">
    <property type="entry name" value="HELICASE_ATP_BIND_1"/>
    <property type="match status" value="1"/>
</dbReference>
<feature type="domain" description="SWIM-type" evidence="4">
    <location>
        <begin position="52"/>
        <end position="89"/>
    </location>
</feature>
<dbReference type="Pfam" id="PF00176">
    <property type="entry name" value="SNF2-rel_dom"/>
    <property type="match status" value="1"/>
</dbReference>
<evidence type="ECO:0000259" key="4">
    <source>
        <dbReference type="PROSITE" id="PS50966"/>
    </source>
</evidence>
<dbReference type="InterPro" id="IPR038718">
    <property type="entry name" value="SNF2-like_sf"/>
</dbReference>
<evidence type="ECO:0000259" key="5">
    <source>
        <dbReference type="PROSITE" id="PS51192"/>
    </source>
</evidence>
<dbReference type="InterPro" id="IPR027417">
    <property type="entry name" value="P-loop_NTPase"/>
</dbReference>
<evidence type="ECO:0000313" key="7">
    <source>
        <dbReference type="EMBL" id="MDH1436983.1"/>
    </source>
</evidence>
<dbReference type="Gene3D" id="3.40.50.10810">
    <property type="entry name" value="Tandem AAA-ATPase domain"/>
    <property type="match status" value="1"/>
</dbReference>
<dbReference type="Pfam" id="PF04434">
    <property type="entry name" value="SWIM"/>
    <property type="match status" value="1"/>
</dbReference>
<dbReference type="Gene3D" id="3.40.50.300">
    <property type="entry name" value="P-loop containing nucleotide triphosphate hydrolases"/>
    <property type="match status" value="1"/>
</dbReference>
<accession>A0AA42QPG2</accession>
<dbReference type="InterPro" id="IPR014001">
    <property type="entry name" value="Helicase_ATP-bd"/>
</dbReference>
<keyword evidence="1" id="KW-0378">Hydrolase</keyword>
<dbReference type="InterPro" id="IPR000330">
    <property type="entry name" value="SNF2_N"/>
</dbReference>